<name>A0A2T0XNZ8_9BACT</name>
<accession>A0A2T0XNZ8</accession>
<organism evidence="5 6">
    <name type="scientific">Marinilabilia salmonicolor</name>
    <dbReference type="NCBI Taxonomy" id="989"/>
    <lineage>
        <taxon>Bacteria</taxon>
        <taxon>Pseudomonadati</taxon>
        <taxon>Bacteroidota</taxon>
        <taxon>Bacteroidia</taxon>
        <taxon>Marinilabiliales</taxon>
        <taxon>Marinilabiliaceae</taxon>
        <taxon>Marinilabilia</taxon>
    </lineage>
</organism>
<evidence type="ECO:0000313" key="5">
    <source>
        <dbReference type="EMBL" id="RCW29327.1"/>
    </source>
</evidence>
<evidence type="ECO:0000313" key="6">
    <source>
        <dbReference type="Proteomes" id="UP000252733"/>
    </source>
</evidence>
<comment type="caution">
    <text evidence="5">The sequence shown here is derived from an EMBL/GenBank/DDBJ whole genome shotgun (WGS) entry which is preliminary data.</text>
</comment>
<dbReference type="Pfam" id="PF03938">
    <property type="entry name" value="OmpH"/>
    <property type="match status" value="1"/>
</dbReference>
<dbReference type="InterPro" id="IPR024930">
    <property type="entry name" value="Skp_dom_sf"/>
</dbReference>
<feature type="signal peptide" evidence="4">
    <location>
        <begin position="1"/>
        <end position="23"/>
    </location>
</feature>
<evidence type="ECO:0000256" key="2">
    <source>
        <dbReference type="ARBA" id="ARBA00022729"/>
    </source>
</evidence>
<dbReference type="EMBL" id="QPIZ01000029">
    <property type="protein sequence ID" value="RCW29327.1"/>
    <property type="molecule type" value="Genomic_DNA"/>
</dbReference>
<dbReference type="InterPro" id="IPR005632">
    <property type="entry name" value="Chaperone_Skp"/>
</dbReference>
<feature type="coiled-coil region" evidence="3">
    <location>
        <begin position="38"/>
        <end position="105"/>
    </location>
</feature>
<reference evidence="5 6" key="1">
    <citation type="submission" date="2018-07" db="EMBL/GenBank/DDBJ databases">
        <title>Freshwater and sediment microbial communities from various areas in North America, analyzing microbe dynamics in response to fracking.</title>
        <authorList>
            <person name="Lamendella R."/>
        </authorList>
    </citation>
    <scope>NUCLEOTIDE SEQUENCE [LARGE SCALE GENOMIC DNA]</scope>
    <source>
        <strain evidence="5 6">160A</strain>
    </source>
</reference>
<dbReference type="SMART" id="SM00935">
    <property type="entry name" value="OmpH"/>
    <property type="match status" value="1"/>
</dbReference>
<proteinExistence type="inferred from homology"/>
<dbReference type="Gene3D" id="3.30.910.20">
    <property type="entry name" value="Skp domain"/>
    <property type="match status" value="1"/>
</dbReference>
<dbReference type="OrthoDB" id="9788552at2"/>
<dbReference type="STRING" id="1168289.GCA_000259075_02727"/>
<evidence type="ECO:0000256" key="3">
    <source>
        <dbReference type="SAM" id="Coils"/>
    </source>
</evidence>
<dbReference type="AlphaFoldDB" id="A0A2T0XNZ8"/>
<gene>
    <name evidence="5" type="ORF">DFO77_12951</name>
</gene>
<feature type="chain" id="PRO_5030056683" evidence="4">
    <location>
        <begin position="24"/>
        <end position="174"/>
    </location>
</feature>
<protein>
    <submittedName>
        <fullName evidence="5">Periplasmic chaperone for outer membrane proteins Skp</fullName>
    </submittedName>
</protein>
<dbReference type="GO" id="GO:0005829">
    <property type="term" value="C:cytosol"/>
    <property type="evidence" value="ECO:0007669"/>
    <property type="project" value="TreeGrafter"/>
</dbReference>
<dbReference type="PANTHER" id="PTHR35089">
    <property type="entry name" value="CHAPERONE PROTEIN SKP"/>
    <property type="match status" value="1"/>
</dbReference>
<dbReference type="GO" id="GO:0051082">
    <property type="term" value="F:unfolded protein binding"/>
    <property type="evidence" value="ECO:0007669"/>
    <property type="project" value="InterPro"/>
</dbReference>
<keyword evidence="6" id="KW-1185">Reference proteome</keyword>
<dbReference type="Proteomes" id="UP000252733">
    <property type="component" value="Unassembled WGS sequence"/>
</dbReference>
<keyword evidence="3" id="KW-0175">Coiled coil</keyword>
<evidence type="ECO:0000256" key="1">
    <source>
        <dbReference type="ARBA" id="ARBA00009091"/>
    </source>
</evidence>
<evidence type="ECO:0000256" key="4">
    <source>
        <dbReference type="SAM" id="SignalP"/>
    </source>
</evidence>
<dbReference type="SUPFAM" id="SSF111384">
    <property type="entry name" value="OmpH-like"/>
    <property type="match status" value="1"/>
</dbReference>
<dbReference type="PANTHER" id="PTHR35089:SF1">
    <property type="entry name" value="CHAPERONE PROTEIN SKP"/>
    <property type="match status" value="1"/>
</dbReference>
<keyword evidence="2 4" id="KW-0732">Signal</keyword>
<dbReference type="GO" id="GO:0050821">
    <property type="term" value="P:protein stabilization"/>
    <property type="evidence" value="ECO:0007669"/>
    <property type="project" value="TreeGrafter"/>
</dbReference>
<dbReference type="RefSeq" id="WP_106152579.1">
    <property type="nucleotide sequence ID" value="NZ_PVTS01000005.1"/>
</dbReference>
<sequence length="174" mass="20076">MKKYFVIFVAVAAILFSSANVSAQRYAFVDMEYIMSNIPAYEAAQEQLNQASEQWEQEIQSVYADVEELYKNYQKESVFLSGEMKTQRENEIIELENRAKQLQRQYFGPEGELVKRQEALLQPIQEKVSEAIRSVADRDNLDAVFDMAGNLGVLYVKPRQNISDEILRELGFSN</sequence>
<comment type="similarity">
    <text evidence="1">Belongs to the Skp family.</text>
</comment>